<dbReference type="InterPro" id="IPR025495">
    <property type="entry name" value="DUF4386"/>
</dbReference>
<dbReference type="Proteomes" id="UP000620559">
    <property type="component" value="Unassembled WGS sequence"/>
</dbReference>
<sequence>MSTSPSMYRITALLLIIESLLLFIPIIVLGQAIDWPASLSQPASKVLPLLVEQSQPVFIGYFTYLIYSVLFYPISLLTIQILKSKSNNNPYLNLAVGFGIASMICRTLGIIRWLAPMPLMAKIYVQPSTSETTRTAIDVVYQALNQYGGSIGEVLGVSLFTTLWLIIVSLTILKTRILPRWLGMSGFISSMLLTTQLVELFGIDTGSFIAVSVSVFQIWLLAMGIVCLLRSFKFKNS</sequence>
<reference evidence="2" key="1">
    <citation type="submission" date="2020-10" db="EMBL/GenBank/DDBJ databases">
        <authorList>
            <person name="Castelo-Branco R."/>
            <person name="Eusebio N."/>
            <person name="Adriana R."/>
            <person name="Vieira A."/>
            <person name="Brugerolle De Fraissinette N."/>
            <person name="Rezende De Castro R."/>
            <person name="Schneider M.P."/>
            <person name="Vasconcelos V."/>
            <person name="Leao P.N."/>
        </authorList>
    </citation>
    <scope>NUCLEOTIDE SEQUENCE</scope>
    <source>
        <strain evidence="2">LEGE 06105</strain>
    </source>
</reference>
<dbReference type="EMBL" id="JADEWL010000072">
    <property type="protein sequence ID" value="MBE9214789.1"/>
    <property type="molecule type" value="Genomic_DNA"/>
</dbReference>
<keyword evidence="1" id="KW-0472">Membrane</keyword>
<protein>
    <submittedName>
        <fullName evidence="2">DUF4386 domain-containing protein</fullName>
    </submittedName>
</protein>
<feature type="transmembrane region" description="Helical" evidence="1">
    <location>
        <begin position="12"/>
        <end position="33"/>
    </location>
</feature>
<feature type="transmembrane region" description="Helical" evidence="1">
    <location>
        <begin position="185"/>
        <end position="203"/>
    </location>
</feature>
<feature type="transmembrane region" description="Helical" evidence="1">
    <location>
        <begin position="154"/>
        <end position="173"/>
    </location>
</feature>
<keyword evidence="3" id="KW-1185">Reference proteome</keyword>
<evidence type="ECO:0000313" key="2">
    <source>
        <dbReference type="EMBL" id="MBE9214789.1"/>
    </source>
</evidence>
<accession>A0A8J7FAM7</accession>
<name>A0A8J7FAM7_9CYAN</name>
<feature type="transmembrane region" description="Helical" evidence="1">
    <location>
        <begin position="58"/>
        <end position="79"/>
    </location>
</feature>
<feature type="transmembrane region" description="Helical" evidence="1">
    <location>
        <begin position="209"/>
        <end position="229"/>
    </location>
</feature>
<comment type="caution">
    <text evidence="2">The sequence shown here is derived from an EMBL/GenBank/DDBJ whole genome shotgun (WGS) entry which is preliminary data.</text>
</comment>
<gene>
    <name evidence="2" type="ORF">IQ247_19295</name>
</gene>
<keyword evidence="1" id="KW-1133">Transmembrane helix</keyword>
<evidence type="ECO:0000256" key="1">
    <source>
        <dbReference type="SAM" id="Phobius"/>
    </source>
</evidence>
<dbReference type="AlphaFoldDB" id="A0A8J7FAM7"/>
<feature type="transmembrane region" description="Helical" evidence="1">
    <location>
        <begin position="91"/>
        <end position="115"/>
    </location>
</feature>
<dbReference type="Pfam" id="PF14329">
    <property type="entry name" value="DUF4386"/>
    <property type="match status" value="1"/>
</dbReference>
<evidence type="ECO:0000313" key="3">
    <source>
        <dbReference type="Proteomes" id="UP000620559"/>
    </source>
</evidence>
<organism evidence="2 3">
    <name type="scientific">Plectonema cf. radiosum LEGE 06105</name>
    <dbReference type="NCBI Taxonomy" id="945769"/>
    <lineage>
        <taxon>Bacteria</taxon>
        <taxon>Bacillati</taxon>
        <taxon>Cyanobacteriota</taxon>
        <taxon>Cyanophyceae</taxon>
        <taxon>Oscillatoriophycideae</taxon>
        <taxon>Oscillatoriales</taxon>
        <taxon>Microcoleaceae</taxon>
        <taxon>Plectonema</taxon>
    </lineage>
</organism>
<keyword evidence="1" id="KW-0812">Transmembrane</keyword>
<proteinExistence type="predicted"/>
<dbReference type="RefSeq" id="WP_193922749.1">
    <property type="nucleotide sequence ID" value="NZ_JADEWL010000072.1"/>
</dbReference>